<dbReference type="GO" id="GO:0005829">
    <property type="term" value="C:cytosol"/>
    <property type="evidence" value="ECO:0007669"/>
    <property type="project" value="EnsemblFungi"/>
</dbReference>
<keyword evidence="4" id="KW-0677">Repeat</keyword>
<dbReference type="PROSITE" id="PS50077">
    <property type="entry name" value="HEAT_REPEAT"/>
    <property type="match status" value="1"/>
</dbReference>
<evidence type="ECO:0000256" key="7">
    <source>
        <dbReference type="SAM" id="MobiDB-lite"/>
    </source>
</evidence>
<dbReference type="InterPro" id="IPR040122">
    <property type="entry name" value="Importin_beta"/>
</dbReference>
<dbReference type="OrthoDB" id="951172at2759"/>
<evidence type="ECO:0008006" key="10">
    <source>
        <dbReference type="Google" id="ProtNLM"/>
    </source>
</evidence>
<dbReference type="Pfam" id="PF13513">
    <property type="entry name" value="HEAT_EZ"/>
    <property type="match status" value="1"/>
</dbReference>
<feature type="region of interest" description="Disordered" evidence="7">
    <location>
        <begin position="341"/>
        <end position="433"/>
    </location>
</feature>
<dbReference type="GO" id="GO:0005934">
    <property type="term" value="C:cellular bud tip"/>
    <property type="evidence" value="ECO:0007669"/>
    <property type="project" value="EnsemblFungi"/>
</dbReference>
<organism evidence="8 9">
    <name type="scientific">Lodderomyces elongisporus (strain ATCC 11503 / CBS 2605 / JCM 1781 / NBRC 1676 / NRRL YB-4239)</name>
    <name type="common">Yeast</name>
    <name type="synonym">Saccharomyces elongisporus</name>
    <dbReference type="NCBI Taxonomy" id="379508"/>
    <lineage>
        <taxon>Eukaryota</taxon>
        <taxon>Fungi</taxon>
        <taxon>Dikarya</taxon>
        <taxon>Ascomycota</taxon>
        <taxon>Saccharomycotina</taxon>
        <taxon>Pichiomycetes</taxon>
        <taxon>Debaryomycetaceae</taxon>
        <taxon>Candida/Lodderomyces clade</taxon>
        <taxon>Lodderomyces</taxon>
    </lineage>
</organism>
<dbReference type="InParanoid" id="A5DTD6"/>
<proteinExistence type="predicted"/>
<gene>
    <name evidence="8" type="ORF">LELG_00622</name>
</gene>
<reference evidence="8 9" key="1">
    <citation type="journal article" date="2009" name="Nature">
        <title>Evolution of pathogenicity and sexual reproduction in eight Candida genomes.</title>
        <authorList>
            <person name="Butler G."/>
            <person name="Rasmussen M.D."/>
            <person name="Lin M.F."/>
            <person name="Santos M.A."/>
            <person name="Sakthikumar S."/>
            <person name="Munro C.A."/>
            <person name="Rheinbay E."/>
            <person name="Grabherr M."/>
            <person name="Forche A."/>
            <person name="Reedy J.L."/>
            <person name="Agrafioti I."/>
            <person name="Arnaud M.B."/>
            <person name="Bates S."/>
            <person name="Brown A.J."/>
            <person name="Brunke S."/>
            <person name="Costanzo M.C."/>
            <person name="Fitzpatrick D.A."/>
            <person name="de Groot P.W."/>
            <person name="Harris D."/>
            <person name="Hoyer L.L."/>
            <person name="Hube B."/>
            <person name="Klis F.M."/>
            <person name="Kodira C."/>
            <person name="Lennard N."/>
            <person name="Logue M.E."/>
            <person name="Martin R."/>
            <person name="Neiman A.M."/>
            <person name="Nikolaou E."/>
            <person name="Quail M.A."/>
            <person name="Quinn J."/>
            <person name="Santos M.C."/>
            <person name="Schmitzberger F.F."/>
            <person name="Sherlock G."/>
            <person name="Shah P."/>
            <person name="Silverstein K.A."/>
            <person name="Skrzypek M.S."/>
            <person name="Soll D."/>
            <person name="Staggs R."/>
            <person name="Stansfield I."/>
            <person name="Stumpf M.P."/>
            <person name="Sudbery P.E."/>
            <person name="Srikantha T."/>
            <person name="Zeng Q."/>
            <person name="Berman J."/>
            <person name="Berriman M."/>
            <person name="Heitman J."/>
            <person name="Gow N.A."/>
            <person name="Lorenz M.C."/>
            <person name="Birren B.W."/>
            <person name="Kellis M."/>
            <person name="Cuomo C.A."/>
        </authorList>
    </citation>
    <scope>NUCLEOTIDE SEQUENCE [LARGE SCALE GENOMIC DNA]</scope>
    <source>
        <strain evidence="9">ATCC 11503 / BCRC 21390 / CBS 2605 / JCM 1781 / NBRC 1676 / NRRL YB-4239</strain>
    </source>
</reference>
<feature type="compositionally biased region" description="Basic and acidic residues" evidence="7">
    <location>
        <begin position="346"/>
        <end position="377"/>
    </location>
</feature>
<dbReference type="GO" id="GO:0034399">
    <property type="term" value="C:nuclear periphery"/>
    <property type="evidence" value="ECO:0007669"/>
    <property type="project" value="EnsemblFungi"/>
</dbReference>
<evidence type="ECO:0000313" key="8">
    <source>
        <dbReference type="EMBL" id="EDK42444.1"/>
    </source>
</evidence>
<keyword evidence="3" id="KW-0963">Cytoplasm</keyword>
<dbReference type="Proteomes" id="UP000001996">
    <property type="component" value="Unassembled WGS sequence"/>
</dbReference>
<dbReference type="EMBL" id="CH981524">
    <property type="protein sequence ID" value="EDK42444.1"/>
    <property type="molecule type" value="Genomic_DNA"/>
</dbReference>
<dbReference type="InterPro" id="IPR021133">
    <property type="entry name" value="HEAT_type_2"/>
</dbReference>
<name>A5DTD6_LODEL</name>
<evidence type="ECO:0000313" key="9">
    <source>
        <dbReference type="Proteomes" id="UP000001996"/>
    </source>
</evidence>
<keyword evidence="2" id="KW-0813">Transport</keyword>
<feature type="compositionally biased region" description="Polar residues" evidence="7">
    <location>
        <begin position="384"/>
        <end position="409"/>
    </location>
</feature>
<dbReference type="InterPro" id="IPR011989">
    <property type="entry name" value="ARM-like"/>
</dbReference>
<dbReference type="GO" id="GO:0008139">
    <property type="term" value="F:nuclear localization sequence binding"/>
    <property type="evidence" value="ECO:0007669"/>
    <property type="project" value="EnsemblFungi"/>
</dbReference>
<sequence length="976" mass="109754">MSWQPDPQAIEQLKHIFRGTLSTNNEERRLANDALTQARENHEFENYLLTLLVYDTTTRADVRAAAGMNLKNSIMKNKDGQGIDRSYLMSNVMNGLRSSDALVRNITGNVITSLFSIYGLDHWSSALSDLLQLAQQGNLGADNGSGEDFKTQEAAMSALAKICEDSFYELSREANNGGERPLDYLMNEFLKLMDSPSIKVKAFAVHCINQFILLNTQSFLVILDHYLNKIFTLAQETDADKSSLGEELKKNICTSFLWILETRPDKMVPHLDGVIHYCTHLMQTVDQDEAVALEACEFMLALATNPEFSRAFTTEKLKTILPLLLTKMVYSEEEIMSIELSDDRDDTNMADKDEDIKPTNAKTKDARTANGSERRDNIGGGGSNNEANSDSNKGNDLNGFGNSKKSVNGNDANADDDSNDDEEEEYDDDDDEEIGQWTLRKCAAATLDVLSENLAQEVLLVALPILQERIVSEHWPVREAAILAFGAMSLSFTKFASDKLPQLVPFLVDRLQDQQPRVRQITCWTLSRYALWVSQEAHEGGEYANYFQPTFQSIVGCVLDSKKVVQEAACSALASFIEESDSSLIVFYLEPLLEQFAKCFQMYQRKNLIILYDCVQTFVEKMGYENLSYDPKYTSTLLPPLLQRWELLDDDDNALWPLLECMASVAATLKELFAPYAVPVYDRALRILSNCILMDQNCQTDPSIDIPEKDFMVTSLDLIDGLVQGFEYQSIDLIQRDLSSSNDLLNLLLACFEDYNSDVRQSAFALLGDLAIYVIDVLKPYLHLIFLSIGKEITNRSSETFPVYNNAIWALGEMVIRLSEQETKPYLENFINLLVPILNSQDTESTVLENCAVTLGRIGLIGSEVIAPRLVEFILPWSKNFVHLDDNEEKQTGLQGMIKSISLNPDNGFGGLNTQQGRKRLAKFLEVLANYQDANSELQTLFLSLITNFKSLIGDDAWNNELLKFVDPSLRQALTF</sequence>
<dbReference type="KEGG" id="lel:PVL30_000603"/>
<dbReference type="FunCoup" id="A5DTD6">
    <property type="interactions" value="1176"/>
</dbReference>
<evidence type="ECO:0000256" key="6">
    <source>
        <dbReference type="PROSITE-ProRule" id="PRU00103"/>
    </source>
</evidence>
<evidence type="ECO:0000256" key="2">
    <source>
        <dbReference type="ARBA" id="ARBA00022448"/>
    </source>
</evidence>
<dbReference type="AlphaFoldDB" id="A5DTD6"/>
<keyword evidence="5" id="KW-0653">Protein transport</keyword>
<dbReference type="PANTHER" id="PTHR10527">
    <property type="entry name" value="IMPORTIN BETA"/>
    <property type="match status" value="1"/>
</dbReference>
<dbReference type="HOGENOM" id="CLU_008136_1_1_1"/>
<dbReference type="GO" id="GO:0005935">
    <property type="term" value="C:cellular bud neck"/>
    <property type="evidence" value="ECO:0007669"/>
    <property type="project" value="EnsemblFungi"/>
</dbReference>
<dbReference type="Gene3D" id="1.25.10.10">
    <property type="entry name" value="Leucine-rich Repeat Variant"/>
    <property type="match status" value="2"/>
</dbReference>
<dbReference type="InterPro" id="IPR016024">
    <property type="entry name" value="ARM-type_fold"/>
</dbReference>
<comment type="subcellular location">
    <subcellularLocation>
        <location evidence="1">Cytoplasm</location>
    </subcellularLocation>
</comment>
<dbReference type="SUPFAM" id="SSF48371">
    <property type="entry name" value="ARM repeat"/>
    <property type="match status" value="1"/>
</dbReference>
<feature type="compositionally biased region" description="Acidic residues" evidence="7">
    <location>
        <begin position="413"/>
        <end position="433"/>
    </location>
</feature>
<evidence type="ECO:0000256" key="5">
    <source>
        <dbReference type="ARBA" id="ARBA00022927"/>
    </source>
</evidence>
<protein>
    <recommendedName>
        <fullName evidence="10">Importin N-terminal domain-containing protein</fullName>
    </recommendedName>
</protein>
<accession>A5DTD6</accession>
<dbReference type="GeneID" id="5235857"/>
<keyword evidence="9" id="KW-1185">Reference proteome</keyword>
<evidence type="ECO:0000256" key="1">
    <source>
        <dbReference type="ARBA" id="ARBA00004496"/>
    </source>
</evidence>
<evidence type="ECO:0000256" key="4">
    <source>
        <dbReference type="ARBA" id="ARBA00022737"/>
    </source>
</evidence>
<feature type="repeat" description="HEAT" evidence="6">
    <location>
        <begin position="503"/>
        <end position="539"/>
    </location>
</feature>
<dbReference type="GO" id="GO:0006606">
    <property type="term" value="P:protein import into nucleus"/>
    <property type="evidence" value="ECO:0007669"/>
    <property type="project" value="EnsemblFungi"/>
</dbReference>
<dbReference type="eggNOG" id="KOG2023">
    <property type="taxonomic scope" value="Eukaryota"/>
</dbReference>
<evidence type="ECO:0000256" key="3">
    <source>
        <dbReference type="ARBA" id="ARBA00022490"/>
    </source>
</evidence>
<dbReference type="GO" id="GO:0010458">
    <property type="term" value="P:exit from mitosis"/>
    <property type="evidence" value="ECO:0007669"/>
    <property type="project" value="EnsemblFungi"/>
</dbReference>
<dbReference type="OMA" id="AQEGAMS"/>
<dbReference type="STRING" id="379508.A5DTD6"/>
<dbReference type="VEuPathDB" id="FungiDB:LELG_00622"/>